<keyword evidence="5" id="KW-1133">Transmembrane helix</keyword>
<gene>
    <name evidence="7" type="ORF">MYP_2364</name>
</gene>
<keyword evidence="2 4" id="KW-0479">Metal-binding</keyword>
<sequence>MKKLFRALLFIFSGVFILLIGALTYMKVALPNVGPAPEMKVDMSQERIERGKYLANHVSVCMDCHSGRDWNKFAGPMIEGTLGGGGEEFSQIFGFPGAFYAHNISPIGLGDWTDGEIFRAITSGVSKNGTALFPVMPHPAYGKMDEEDIKCIIAYLRTLKPVGKQAPKSKADFPMNFIINTIPQKPDFQKVPDTTDQIAYGKYIYTAAACTDCHTKQDNGSKIKGMEDAGGFEFPLPYGGTVRSANITPDKETGIGNWTEEQFVKRFKAYSDSAARNMNVQEGRFNTTMPWTMYAGMKEGDLKALYAYLKTIPPVKNNVVLFSPKE</sequence>
<dbReference type="InterPro" id="IPR051459">
    <property type="entry name" value="Cytochrome_c-type_DH"/>
</dbReference>
<dbReference type="InterPro" id="IPR009056">
    <property type="entry name" value="Cyt_c-like_dom"/>
</dbReference>
<protein>
    <submittedName>
        <fullName evidence="7">Cytochrome C</fullName>
    </submittedName>
</protein>
<dbReference type="GO" id="GO:0009055">
    <property type="term" value="F:electron transfer activity"/>
    <property type="evidence" value="ECO:0007669"/>
    <property type="project" value="InterPro"/>
</dbReference>
<dbReference type="Pfam" id="PF00034">
    <property type="entry name" value="Cytochrom_C"/>
    <property type="match status" value="1"/>
</dbReference>
<feature type="domain" description="Cytochrome c" evidence="6">
    <location>
        <begin position="196"/>
        <end position="313"/>
    </location>
</feature>
<evidence type="ECO:0000256" key="1">
    <source>
        <dbReference type="ARBA" id="ARBA00022617"/>
    </source>
</evidence>
<dbReference type="STRING" id="153721.MYP_2364"/>
<evidence type="ECO:0000256" key="3">
    <source>
        <dbReference type="ARBA" id="ARBA00023004"/>
    </source>
</evidence>
<evidence type="ECO:0000256" key="4">
    <source>
        <dbReference type="PROSITE-ProRule" id="PRU00433"/>
    </source>
</evidence>
<dbReference type="PANTHER" id="PTHR35008">
    <property type="entry name" value="BLL4482 PROTEIN-RELATED"/>
    <property type="match status" value="1"/>
</dbReference>
<dbReference type="Proteomes" id="UP000030185">
    <property type="component" value="Unassembled WGS sequence"/>
</dbReference>
<accession>A0A098LDR7</accession>
<evidence type="ECO:0000313" key="8">
    <source>
        <dbReference type="Proteomes" id="UP000030185"/>
    </source>
</evidence>
<dbReference type="RefSeq" id="WP_045463222.1">
    <property type="nucleotide sequence ID" value="NZ_BBLT01000004.1"/>
</dbReference>
<keyword evidence="5" id="KW-0812">Transmembrane</keyword>
<keyword evidence="5" id="KW-0472">Membrane</keyword>
<dbReference type="AlphaFoldDB" id="A0A098LDR7"/>
<dbReference type="PANTHER" id="PTHR35008:SF8">
    <property type="entry name" value="ALCOHOL DEHYDROGENASE CYTOCHROME C SUBUNIT"/>
    <property type="match status" value="1"/>
</dbReference>
<dbReference type="eggNOG" id="COG2010">
    <property type="taxonomic scope" value="Bacteria"/>
</dbReference>
<evidence type="ECO:0000259" key="6">
    <source>
        <dbReference type="PROSITE" id="PS51007"/>
    </source>
</evidence>
<organism evidence="7 8">
    <name type="scientific">Sporocytophaga myxococcoides</name>
    <dbReference type="NCBI Taxonomy" id="153721"/>
    <lineage>
        <taxon>Bacteria</taxon>
        <taxon>Pseudomonadati</taxon>
        <taxon>Bacteroidota</taxon>
        <taxon>Cytophagia</taxon>
        <taxon>Cytophagales</taxon>
        <taxon>Cytophagaceae</taxon>
        <taxon>Sporocytophaga</taxon>
    </lineage>
</organism>
<keyword evidence="8" id="KW-1185">Reference proteome</keyword>
<dbReference type="EMBL" id="BBLT01000004">
    <property type="protein sequence ID" value="GAL85136.1"/>
    <property type="molecule type" value="Genomic_DNA"/>
</dbReference>
<evidence type="ECO:0000256" key="5">
    <source>
        <dbReference type="SAM" id="Phobius"/>
    </source>
</evidence>
<dbReference type="OrthoDB" id="9809720at2"/>
<comment type="caution">
    <text evidence="7">The sequence shown here is derived from an EMBL/GenBank/DDBJ whole genome shotgun (WGS) entry which is preliminary data.</text>
</comment>
<keyword evidence="3 4" id="KW-0408">Iron</keyword>
<reference evidence="7 8" key="1">
    <citation type="submission" date="2014-09" db="EMBL/GenBank/DDBJ databases">
        <title>Sporocytophaga myxococcoides PG-01 genome sequencing.</title>
        <authorList>
            <person name="Liu L."/>
            <person name="Gao P.J."/>
            <person name="Chen G.J."/>
            <person name="Wang L.S."/>
        </authorList>
    </citation>
    <scope>NUCLEOTIDE SEQUENCE [LARGE SCALE GENOMIC DNA]</scope>
    <source>
        <strain evidence="7 8">PG-01</strain>
    </source>
</reference>
<dbReference type="GO" id="GO:0020037">
    <property type="term" value="F:heme binding"/>
    <property type="evidence" value="ECO:0007669"/>
    <property type="project" value="InterPro"/>
</dbReference>
<dbReference type="SUPFAM" id="SSF46626">
    <property type="entry name" value="Cytochrome c"/>
    <property type="match status" value="2"/>
</dbReference>
<dbReference type="PROSITE" id="PS51007">
    <property type="entry name" value="CYTC"/>
    <property type="match status" value="2"/>
</dbReference>
<proteinExistence type="predicted"/>
<feature type="transmembrane region" description="Helical" evidence="5">
    <location>
        <begin position="7"/>
        <end position="26"/>
    </location>
</feature>
<keyword evidence="1 4" id="KW-0349">Heme</keyword>
<dbReference type="GO" id="GO:0046872">
    <property type="term" value="F:metal ion binding"/>
    <property type="evidence" value="ECO:0007669"/>
    <property type="project" value="UniProtKB-KW"/>
</dbReference>
<name>A0A098LDR7_9BACT</name>
<evidence type="ECO:0000313" key="7">
    <source>
        <dbReference type="EMBL" id="GAL85136.1"/>
    </source>
</evidence>
<feature type="domain" description="Cytochrome c" evidence="6">
    <location>
        <begin position="46"/>
        <end position="160"/>
    </location>
</feature>
<dbReference type="InterPro" id="IPR036909">
    <property type="entry name" value="Cyt_c-like_dom_sf"/>
</dbReference>
<dbReference type="Gene3D" id="1.10.760.10">
    <property type="entry name" value="Cytochrome c-like domain"/>
    <property type="match status" value="2"/>
</dbReference>
<evidence type="ECO:0000256" key="2">
    <source>
        <dbReference type="ARBA" id="ARBA00022723"/>
    </source>
</evidence>